<gene>
    <name evidence="6" type="ORF">NT02SARS_1770</name>
</gene>
<feature type="transmembrane region" description="Helical" evidence="5">
    <location>
        <begin position="6"/>
        <end position="25"/>
    </location>
</feature>
<sequence length="298" mass="33930">MNLWVIAVILIIIISLLITIIYLQIQSSSNTEKDKESIKELDRVLGKQEDTLLDLTKDIQSFHDPLNKLRRYLSGGTLAGKFGEWSLESIMQDIFNPNQYVKNAEVIKGSGKRVEFVLKMPEGLLLPIDAKFPSGLYDTYLNSIDQTDERLIKKSIDDIKRHVIKDASDIQEKYIQSGVTVDLGVMYIPSESLMQLIDSIENLRESVFRDNRVLIMGPNSLAAYLISVHMGFRTLALNNRAGEIMEEFGKLKKEFEKFGSSTEELLKKADAMLKAVNEHATRERQMNKAIKNMDQLDN</sequence>
<dbReference type="EMBL" id="JH611174">
    <property type="protein sequence ID" value="EJP73257.1"/>
    <property type="molecule type" value="Genomic_DNA"/>
</dbReference>
<dbReference type="PANTHER" id="PTHR30563:SF0">
    <property type="entry name" value="DNA RECOMBINATION PROTEIN RMUC"/>
    <property type="match status" value="1"/>
</dbReference>
<dbReference type="PANTHER" id="PTHR30563">
    <property type="entry name" value="DNA RECOMBINATION PROTEIN RMUC"/>
    <property type="match status" value="1"/>
</dbReference>
<dbReference type="InterPro" id="IPR003798">
    <property type="entry name" value="DNA_recombination_RmuC"/>
</dbReference>
<dbReference type="Pfam" id="PF02646">
    <property type="entry name" value="RmuC"/>
    <property type="match status" value="1"/>
</dbReference>
<dbReference type="HOGENOM" id="CLU_942990_0_0_6"/>
<evidence type="ECO:0000313" key="7">
    <source>
        <dbReference type="Proteomes" id="UP000010116"/>
    </source>
</evidence>
<keyword evidence="5" id="KW-0812">Transmembrane</keyword>
<evidence type="ECO:0000256" key="4">
    <source>
        <dbReference type="ARBA" id="ARBA00023172"/>
    </source>
</evidence>
<evidence type="ECO:0000313" key="6">
    <source>
        <dbReference type="EMBL" id="EJP73257.1"/>
    </source>
</evidence>
<reference evidence="6 7" key="1">
    <citation type="journal article" date="2012" name="ISME J.">
        <title>Genomic insights to SAR86, an abundant and uncultivated marine bacterial lineage.</title>
        <authorList>
            <person name="Dupont C.L."/>
            <person name="Rusch D.B."/>
            <person name="Yooseph S."/>
            <person name="Lombardo M.J."/>
            <person name="Richter R.A."/>
            <person name="Valas R."/>
            <person name="Novotny M."/>
            <person name="Yee-Greenbaum J."/>
            <person name="Selengut J.D."/>
            <person name="Haft D.H."/>
            <person name="Halpern A.L."/>
            <person name="Lasken R.S."/>
            <person name="Nealson K."/>
            <person name="Friedman R."/>
            <person name="Venter J.C."/>
        </authorList>
    </citation>
    <scope>NUCLEOTIDE SEQUENCE [LARGE SCALE GENOMIC DNA]</scope>
</reference>
<accession>J4V422</accession>
<evidence type="ECO:0000256" key="3">
    <source>
        <dbReference type="ARBA" id="ARBA00023054"/>
    </source>
</evidence>
<comment type="similarity">
    <text evidence="2">Belongs to the RmuC family.</text>
</comment>
<dbReference type="GO" id="GO:0006310">
    <property type="term" value="P:DNA recombination"/>
    <property type="evidence" value="ECO:0007669"/>
    <property type="project" value="UniProtKB-KW"/>
</dbReference>
<keyword evidence="3" id="KW-0175">Coiled coil</keyword>
<organism evidence="6 7">
    <name type="scientific">SAR86 cluster bacterium SAR86B</name>
    <dbReference type="NCBI Taxonomy" id="1123867"/>
    <lineage>
        <taxon>Bacteria</taxon>
        <taxon>Pseudomonadati</taxon>
        <taxon>Pseudomonadota</taxon>
        <taxon>Gammaproteobacteria</taxon>
        <taxon>SAR86 cluster</taxon>
    </lineage>
</organism>
<evidence type="ECO:0000256" key="5">
    <source>
        <dbReference type="SAM" id="Phobius"/>
    </source>
</evidence>
<evidence type="ECO:0000256" key="2">
    <source>
        <dbReference type="ARBA" id="ARBA00009840"/>
    </source>
</evidence>
<evidence type="ECO:0000256" key="1">
    <source>
        <dbReference type="ARBA" id="ARBA00003416"/>
    </source>
</evidence>
<keyword evidence="5" id="KW-0472">Membrane</keyword>
<keyword evidence="4" id="KW-0233">DNA recombination</keyword>
<keyword evidence="5" id="KW-1133">Transmembrane helix</keyword>
<name>J4V422_9GAMM</name>
<dbReference type="AlphaFoldDB" id="J4V422"/>
<protein>
    <submittedName>
        <fullName evidence="6">Putative RmuC domain protein</fullName>
    </submittedName>
</protein>
<dbReference type="Proteomes" id="UP000010116">
    <property type="component" value="Unassembled WGS sequence"/>
</dbReference>
<comment type="function">
    <text evidence="1">Involved in DNA recombination.</text>
</comment>
<proteinExistence type="inferred from homology"/>